<feature type="region of interest" description="Disordered" evidence="1">
    <location>
        <begin position="276"/>
        <end position="302"/>
    </location>
</feature>
<dbReference type="Pfam" id="PF20150">
    <property type="entry name" value="2EXR"/>
    <property type="match status" value="1"/>
</dbReference>
<gene>
    <name evidence="3" type="ORF">FJTKL_11966</name>
</gene>
<organism evidence="3 4">
    <name type="scientific">Diaporthe vaccinii</name>
    <dbReference type="NCBI Taxonomy" id="105482"/>
    <lineage>
        <taxon>Eukaryota</taxon>
        <taxon>Fungi</taxon>
        <taxon>Dikarya</taxon>
        <taxon>Ascomycota</taxon>
        <taxon>Pezizomycotina</taxon>
        <taxon>Sordariomycetes</taxon>
        <taxon>Sordariomycetidae</taxon>
        <taxon>Diaporthales</taxon>
        <taxon>Diaporthaceae</taxon>
        <taxon>Diaporthe</taxon>
        <taxon>Diaporthe eres species complex</taxon>
    </lineage>
</organism>
<dbReference type="Proteomes" id="UP001600888">
    <property type="component" value="Unassembled WGS sequence"/>
</dbReference>
<sequence>MDGDATQEPPAQSGQLSLQTSSATASADQPIIATSFPQFAFLPEEIRRLIWQYACIPTRMHCLQFPAYCALPRVGGLDDPADAPRFNYDGVRDDLAMLIANSENYQQQWSVPGCHKFRRFFWRRDLNGLSAVCPESRDVYFNLVKHTEQNRLTIKKGVHVNDSFDIFHFSTRNPLKYVTAFLLNMRPRLRPINLAISLDFDTVYPNFSIVTTNKGMEAHHQFPSWLLKAIEWGREAKEGHNNSPTTSLTPSIDDVMIDLQDLQAVFLLDSRIKLRKNNQNDANEQTPTSPEPSRRPAPADPLPLAHQYNILAHGMQENFYGLSPGNKEVMENWDVPAYMLPVLETTKKLIGASDDWKVNIYLMAKISKKTR</sequence>
<feature type="region of interest" description="Disordered" evidence="1">
    <location>
        <begin position="1"/>
        <end position="20"/>
    </location>
</feature>
<reference evidence="3 4" key="1">
    <citation type="submission" date="2024-03" db="EMBL/GenBank/DDBJ databases">
        <title>A high-quality draft genome sequence of Diaporthe vaccinii, a causative agent of upright dieback and viscid rot disease in cranberry plants.</title>
        <authorList>
            <person name="Sarrasin M."/>
            <person name="Lang B.F."/>
            <person name="Burger G."/>
        </authorList>
    </citation>
    <scope>NUCLEOTIDE SEQUENCE [LARGE SCALE GENOMIC DNA]</scope>
    <source>
        <strain evidence="3 4">IS7</strain>
    </source>
</reference>
<name>A0ABR4FAU1_9PEZI</name>
<evidence type="ECO:0000313" key="3">
    <source>
        <dbReference type="EMBL" id="KAL2291774.1"/>
    </source>
</evidence>
<protein>
    <recommendedName>
        <fullName evidence="2">2EXR domain-containing protein</fullName>
    </recommendedName>
</protein>
<evidence type="ECO:0000313" key="4">
    <source>
        <dbReference type="Proteomes" id="UP001600888"/>
    </source>
</evidence>
<evidence type="ECO:0000256" key="1">
    <source>
        <dbReference type="SAM" id="MobiDB-lite"/>
    </source>
</evidence>
<dbReference type="EMBL" id="JBAWTH010000005">
    <property type="protein sequence ID" value="KAL2291774.1"/>
    <property type="molecule type" value="Genomic_DNA"/>
</dbReference>
<keyword evidence="4" id="KW-1185">Reference proteome</keyword>
<feature type="domain" description="2EXR" evidence="2">
    <location>
        <begin position="36"/>
        <end position="167"/>
    </location>
</feature>
<feature type="compositionally biased region" description="Polar residues" evidence="1">
    <location>
        <begin position="277"/>
        <end position="288"/>
    </location>
</feature>
<accession>A0ABR4FAU1</accession>
<evidence type="ECO:0000259" key="2">
    <source>
        <dbReference type="Pfam" id="PF20150"/>
    </source>
</evidence>
<comment type="caution">
    <text evidence="3">The sequence shown here is derived from an EMBL/GenBank/DDBJ whole genome shotgun (WGS) entry which is preliminary data.</text>
</comment>
<proteinExistence type="predicted"/>
<dbReference type="InterPro" id="IPR045518">
    <property type="entry name" value="2EXR"/>
</dbReference>